<keyword evidence="4 8" id="KW-0547">Nucleotide-binding</keyword>
<dbReference type="GO" id="GO:0000287">
    <property type="term" value="F:magnesium ion binding"/>
    <property type="evidence" value="ECO:0007669"/>
    <property type="project" value="UniProtKB-UniRule"/>
</dbReference>
<dbReference type="SUPFAM" id="SSF55326">
    <property type="entry name" value="PurM N-terminal domain-like"/>
    <property type="match status" value="2"/>
</dbReference>
<organism evidence="12 13">
    <name type="scientific">Kuenenia stuttgartiensis</name>
    <dbReference type="NCBI Taxonomy" id="174633"/>
    <lineage>
        <taxon>Bacteria</taxon>
        <taxon>Pseudomonadati</taxon>
        <taxon>Planctomycetota</taxon>
        <taxon>Candidatus Brocadiia</taxon>
        <taxon>Candidatus Brocadiales</taxon>
        <taxon>Candidatus Brocadiaceae</taxon>
        <taxon>Candidatus Kuenenia</taxon>
    </lineage>
</organism>
<keyword evidence="7 8" id="KW-0460">Magnesium</keyword>
<feature type="active site" description="Proton acceptor" evidence="8">
    <location>
        <position position="291"/>
    </location>
</feature>
<dbReference type="Proteomes" id="UP000221734">
    <property type="component" value="Chromosome Kuenenia_stuttgartiensis_MBR1"/>
</dbReference>
<feature type="binding site" evidence="8">
    <location>
        <position position="706"/>
    </location>
    <ligand>
        <name>ATP</name>
        <dbReference type="ChEBI" id="CHEBI:30616"/>
    </ligand>
</feature>
<dbReference type="Pfam" id="PF18072">
    <property type="entry name" value="FGAR-AT_linker"/>
    <property type="match status" value="1"/>
</dbReference>
<dbReference type="CDD" id="cd02203">
    <property type="entry name" value="PurL_repeat1"/>
    <property type="match status" value="1"/>
</dbReference>
<keyword evidence="3 8" id="KW-0479">Metal-binding</keyword>
<evidence type="ECO:0000256" key="3">
    <source>
        <dbReference type="ARBA" id="ARBA00022723"/>
    </source>
</evidence>
<dbReference type="AlphaFoldDB" id="A0A2C9CED7"/>
<evidence type="ECO:0000256" key="4">
    <source>
        <dbReference type="ARBA" id="ARBA00022741"/>
    </source>
</evidence>
<dbReference type="Gene3D" id="1.10.8.750">
    <property type="entry name" value="Phosphoribosylformylglycinamidine synthase, linker domain"/>
    <property type="match status" value="1"/>
</dbReference>
<dbReference type="InterPro" id="IPR016188">
    <property type="entry name" value="PurM-like_N"/>
</dbReference>
<feature type="binding site" evidence="8">
    <location>
        <position position="313"/>
    </location>
    <ligand>
        <name>Mg(2+)</name>
        <dbReference type="ChEBI" id="CHEBI:18420"/>
        <label>2</label>
    </ligand>
</feature>
<keyword evidence="5 8" id="KW-0658">Purine biosynthesis</keyword>
<evidence type="ECO:0000256" key="7">
    <source>
        <dbReference type="ARBA" id="ARBA00022842"/>
    </source>
</evidence>
<comment type="caution">
    <text evidence="8">Lacks conserved residue(s) required for the propagation of feature annotation.</text>
</comment>
<dbReference type="InterPro" id="IPR010918">
    <property type="entry name" value="PurM-like_C_dom"/>
</dbReference>
<dbReference type="EC" id="6.3.5.3" evidence="8"/>
<dbReference type="InterPro" id="IPR036921">
    <property type="entry name" value="PurM-like_N_sf"/>
</dbReference>
<feature type="binding site" evidence="8">
    <location>
        <position position="743"/>
    </location>
    <ligand>
        <name>ATP</name>
        <dbReference type="ChEBI" id="CHEBI:30616"/>
    </ligand>
</feature>
<feature type="domain" description="PurM-like N-terminal" evidence="9">
    <location>
        <begin position="271"/>
        <end position="396"/>
    </location>
</feature>
<dbReference type="InterPro" id="IPR003850">
    <property type="entry name" value="PurS"/>
</dbReference>
<dbReference type="Gene3D" id="3.30.1330.10">
    <property type="entry name" value="PurM-like, N-terminal domain"/>
    <property type="match status" value="2"/>
</dbReference>
<dbReference type="Pfam" id="PF02769">
    <property type="entry name" value="AIRS_C"/>
    <property type="match status" value="2"/>
</dbReference>
<comment type="pathway">
    <text evidence="8">Purine metabolism; IMP biosynthesis via de novo pathway; 5-amino-1-(5-phospho-D-ribosyl)imidazole from N(2)-formyl-N(1)-(5-phospho-D-ribosyl)glycinamide: step 1/2.</text>
</comment>
<dbReference type="UniPathway" id="UPA00074">
    <property type="reaction ID" value="UER00128"/>
</dbReference>
<feature type="active site" evidence="8">
    <location>
        <position position="228"/>
    </location>
</feature>
<comment type="subcellular location">
    <subcellularLocation>
        <location evidence="8">Cytoplasm</location>
    </subcellularLocation>
</comment>
<dbReference type="CDD" id="cd02204">
    <property type="entry name" value="PurL_repeat2"/>
    <property type="match status" value="1"/>
</dbReference>
<evidence type="ECO:0000259" key="11">
    <source>
        <dbReference type="Pfam" id="PF18072"/>
    </source>
</evidence>
<evidence type="ECO:0000256" key="8">
    <source>
        <dbReference type="HAMAP-Rule" id="MF_00420"/>
    </source>
</evidence>
<dbReference type="PANTHER" id="PTHR43555">
    <property type="entry name" value="PHOSPHORIBOSYLFORMYLGLYCINAMIDINE SYNTHASE SUBUNIT PURL"/>
    <property type="match status" value="1"/>
</dbReference>
<evidence type="ECO:0000259" key="9">
    <source>
        <dbReference type="Pfam" id="PF00586"/>
    </source>
</evidence>
<dbReference type="InterPro" id="IPR036604">
    <property type="entry name" value="PurS-like_sf"/>
</dbReference>
<dbReference type="KEGG" id="kst:KSMBR1_0593"/>
<keyword evidence="1 8" id="KW-0963">Cytoplasm</keyword>
<feature type="domain" description="PurM-like C-terminal" evidence="10">
    <location>
        <begin position="406"/>
        <end position="560"/>
    </location>
</feature>
<proteinExistence type="inferred from homology"/>
<dbReference type="SUPFAM" id="SSF56042">
    <property type="entry name" value="PurM C-terminal domain-like"/>
    <property type="match status" value="2"/>
</dbReference>
<dbReference type="GO" id="GO:0005737">
    <property type="term" value="C:cytoplasm"/>
    <property type="evidence" value="ECO:0007669"/>
    <property type="project" value="UniProtKB-SubCell"/>
</dbReference>
<comment type="similarity">
    <text evidence="8">Belongs to the FGAMS family.</text>
</comment>
<evidence type="ECO:0000256" key="5">
    <source>
        <dbReference type="ARBA" id="ARBA00022755"/>
    </source>
</evidence>
<dbReference type="OrthoDB" id="9804441at2"/>
<dbReference type="GO" id="GO:0004642">
    <property type="term" value="F:phosphoribosylformylglycinamidine synthase activity"/>
    <property type="evidence" value="ECO:0007669"/>
    <property type="project" value="UniProtKB-UniRule"/>
</dbReference>
<name>A0A2C9CED7_KUEST</name>
<feature type="binding site" evidence="8">
    <location>
        <position position="312"/>
    </location>
    <ligand>
        <name>substrate</name>
    </ligand>
</feature>
<comment type="function">
    <text evidence="8">Part of the phosphoribosylformylglycinamidine synthase complex involved in the purines biosynthetic pathway. Catalyzes the ATP-dependent conversion of formylglycinamide ribonucleotide (FGAR) and glutamine to yield formylglycinamidine ribonucleotide (FGAM) and glutamate. The FGAM synthase complex is composed of three subunits. PurQ produces an ammonia molecule by converting glutamine to glutamate. PurL transfers the ammonia molecule to FGAR to form FGAM in an ATP-dependent manner. PurS interacts with PurQ and PurL and is thought to assist in the transfer of the ammonia molecule from PurQ to PurL.</text>
</comment>
<reference evidence="13" key="1">
    <citation type="submission" date="2017-10" db="EMBL/GenBank/DDBJ databases">
        <authorList>
            <person name="Frank J."/>
        </authorList>
    </citation>
    <scope>NUCLEOTIDE SEQUENCE [LARGE SCALE GENOMIC DNA]</scope>
</reference>
<keyword evidence="13" id="KW-1185">Reference proteome</keyword>
<dbReference type="InterPro" id="IPR010074">
    <property type="entry name" value="PRibForGlyAmidine_synth_PurL"/>
</dbReference>
<dbReference type="GO" id="GO:0005524">
    <property type="term" value="F:ATP binding"/>
    <property type="evidence" value="ECO:0007669"/>
    <property type="project" value="UniProtKB-UniRule"/>
</dbReference>
<dbReference type="RefSeq" id="WP_099323990.1">
    <property type="nucleotide sequence ID" value="NZ_LT934425.1"/>
</dbReference>
<feature type="domain" description="PurM-like C-terminal" evidence="10">
    <location>
        <begin position="785"/>
        <end position="913"/>
    </location>
</feature>
<comment type="catalytic activity">
    <reaction evidence="8">
        <text>N(2)-formyl-N(1)-(5-phospho-beta-D-ribosyl)glycinamide + L-glutamine + ATP + H2O = 2-formamido-N(1)-(5-O-phospho-beta-D-ribosyl)acetamidine + L-glutamate + ADP + phosphate + H(+)</text>
        <dbReference type="Rhea" id="RHEA:17129"/>
        <dbReference type="ChEBI" id="CHEBI:15377"/>
        <dbReference type="ChEBI" id="CHEBI:15378"/>
        <dbReference type="ChEBI" id="CHEBI:29985"/>
        <dbReference type="ChEBI" id="CHEBI:30616"/>
        <dbReference type="ChEBI" id="CHEBI:43474"/>
        <dbReference type="ChEBI" id="CHEBI:58359"/>
        <dbReference type="ChEBI" id="CHEBI:147286"/>
        <dbReference type="ChEBI" id="CHEBI:147287"/>
        <dbReference type="ChEBI" id="CHEBI:456216"/>
        <dbReference type="EC" id="6.3.5.3"/>
    </reaction>
</comment>
<evidence type="ECO:0000256" key="2">
    <source>
        <dbReference type="ARBA" id="ARBA00022598"/>
    </source>
</evidence>
<dbReference type="Gene3D" id="3.30.1280.10">
    <property type="entry name" value="Phosphoribosylformylglycinamidine synthase subunit PurS"/>
    <property type="match status" value="2"/>
</dbReference>
<dbReference type="InterPro" id="IPR041609">
    <property type="entry name" value="PurL_linker"/>
</dbReference>
<dbReference type="GO" id="GO:0006189">
    <property type="term" value="P:'de novo' IMP biosynthetic process"/>
    <property type="evidence" value="ECO:0007669"/>
    <property type="project" value="UniProtKB-UniRule"/>
</dbReference>
<dbReference type="EMBL" id="LT934425">
    <property type="protein sequence ID" value="SOH03107.1"/>
    <property type="molecule type" value="Genomic_DNA"/>
</dbReference>
<comment type="subunit">
    <text evidence="8">Monomer. Part of the FGAM synthase complex composed of 1 PurL, 1 PurQ and 2 PurS subunits.</text>
</comment>
<feature type="binding site" evidence="8">
    <location>
        <position position="446"/>
    </location>
    <ligand>
        <name>substrate</name>
    </ligand>
</feature>
<keyword evidence="2 8" id="KW-0436">Ligase</keyword>
<evidence type="ECO:0000313" key="13">
    <source>
        <dbReference type="Proteomes" id="UP000221734"/>
    </source>
</evidence>
<evidence type="ECO:0000256" key="6">
    <source>
        <dbReference type="ARBA" id="ARBA00022840"/>
    </source>
</evidence>
<feature type="domain" description="PurM-like N-terminal" evidence="9">
    <location>
        <begin position="648"/>
        <end position="747"/>
    </location>
</feature>
<feature type="binding site" evidence="8">
    <location>
        <begin position="516"/>
        <end position="518"/>
    </location>
    <ligand>
        <name>substrate</name>
    </ligand>
</feature>
<dbReference type="Pfam" id="PF02700">
    <property type="entry name" value="PurS"/>
    <property type="match status" value="1"/>
</dbReference>
<feature type="binding site" evidence="8">
    <location>
        <position position="746"/>
    </location>
    <ligand>
        <name>substrate</name>
    </ligand>
</feature>
<feature type="binding site" evidence="8">
    <location>
        <position position="289"/>
    </location>
    <ligand>
        <name>Mg(2+)</name>
        <dbReference type="ChEBI" id="CHEBI:18420"/>
        <label>1</label>
    </ligand>
</feature>
<dbReference type="SUPFAM" id="SSF82697">
    <property type="entry name" value="PurS-like"/>
    <property type="match status" value="2"/>
</dbReference>
<dbReference type="Gene3D" id="3.90.650.10">
    <property type="entry name" value="PurM-like C-terminal domain"/>
    <property type="match status" value="2"/>
</dbReference>
<gene>
    <name evidence="12" type="primary">purC</name>
    <name evidence="8" type="synonym">purL</name>
    <name evidence="12" type="ORF">KSMBR1_0593</name>
</gene>
<dbReference type="HAMAP" id="MF_00420">
    <property type="entry name" value="PurL_2"/>
    <property type="match status" value="1"/>
</dbReference>
<feature type="binding site" evidence="8">
    <location>
        <position position="287"/>
    </location>
    <ligand>
        <name>ATP</name>
        <dbReference type="ChEBI" id="CHEBI:30616"/>
    </ligand>
</feature>
<evidence type="ECO:0000259" key="10">
    <source>
        <dbReference type="Pfam" id="PF02769"/>
    </source>
</evidence>
<feature type="binding site" evidence="8">
    <location>
        <position position="474"/>
    </location>
    <ligand>
        <name>Mg(2+)</name>
        <dbReference type="ChEBI" id="CHEBI:18420"/>
        <label>2</label>
    </ligand>
</feature>
<accession>A0A2C9CED7</accession>
<sequence>MHSRIEVFLKDEYADPLGKNVISEIETFGLAKVKSVRVRQVYIFFGKLTENELDTIAKKLLADSVTQHYLCTSDSSRQTPHEHFHIIEVSRKPGVMDPVEQSVIKALRDINISVDGVKTAHKYMIDASVPAEAIPVIAAKVLANTNIEDVFIYPEIPKYRQTVFSAPFKKKTISLINAQDVQLEKISAEGQLSLNIHEMRAIQQHYTTLRREPTDIELETIAQTWSEHCVHKTMKGRINFNGKIIDNLLKNTVMKATEELNAPWCVSVFKDNAGIIEFDEEYNVCFKVETHNHPSAIEPYGGANTGIGGVIRDIMGTGLGAKPILNTDVFCFGMPDTPPEKIPKGALHPKKVFKGVVAGVRDYGNRMGIPTVNGAIYFDERYIGNPIVFCGTAGIIPKNMCQKESRPDDLIVVVGGRTGRDGIHGATFSSAELNEQSEHMSGGAVQIGNAITEKMTLDTLLQARDRGLYNCITDCGAGGLSSAVGEMGQYTGACVYLEKVPLKYEGLSYAEIWISESQERMVLSVPKEKEMEIITLFNAENVEATVIGHFTGDNMLRLYYQSEMVGELEMDFLHNGLPRLEREAIWNAPGFEEPSLPEKENYGTDLKKLLSEWNICSKEWVIRQYDHEVQGGSVLKPLQGVQNDGPGDASIIKPVLWRNKGIIVSNGMNPRYGDIDPYHMAASAIDEALRQIISVGGNLKRVALLDNFCWGNTNKPDRLGSLVMAAQACYDIAVAYGTPFISGKDSLNNEFITETETIVIPPTLLISAISVLDDVRNAVSMNAKEPGNLIYLVGVTRNELGGSHYYYIHGHKGKNVPVVNAFSGKKTMNTLSIATAHGIVRSCHDCSEGGLAVAAAEMAFAGGCGMELNLSQAVVEGEITRNDTILFSETNTRFLVEVKPEHKIEFEAVMKDVPHGLLGKVRQEPCLKIIGLNNITIIEEDIYALKEAWQSPLRW</sequence>
<dbReference type="PANTHER" id="PTHR43555:SF1">
    <property type="entry name" value="PHOSPHORIBOSYLFORMYLGLYCINAMIDINE SYNTHASE SUBUNIT PURL"/>
    <property type="match status" value="1"/>
</dbReference>
<feature type="domain" description="Phosphoribosylformylglycinamidine synthase linker" evidence="11">
    <location>
        <begin position="183"/>
        <end position="232"/>
    </location>
</feature>
<evidence type="ECO:0000256" key="1">
    <source>
        <dbReference type="ARBA" id="ARBA00022490"/>
    </source>
</evidence>
<keyword evidence="6 8" id="KW-0067">ATP-binding</keyword>
<protein>
    <recommendedName>
        <fullName evidence="8">Phosphoribosylformylglycinamidine synthase subunit PurL</fullName>
        <shortName evidence="8">FGAM synthase</shortName>
        <ecNumber evidence="8">6.3.5.3</ecNumber>
    </recommendedName>
    <alternativeName>
        <fullName evidence="8">Formylglycinamide ribonucleotide amidotransferase subunit II</fullName>
        <shortName evidence="8">FGAR amidotransferase II</shortName>
        <shortName evidence="8">FGAR-AT II</shortName>
    </alternativeName>
    <alternativeName>
        <fullName evidence="8">Glutamine amidotransferase PurL</fullName>
    </alternativeName>
    <alternativeName>
        <fullName evidence="8">Phosphoribosylformylglycinamidine synthase subunit II</fullName>
    </alternativeName>
</protein>
<dbReference type="NCBIfam" id="TIGR01736">
    <property type="entry name" value="FGAM_synth_II"/>
    <property type="match status" value="1"/>
</dbReference>
<dbReference type="Pfam" id="PF00586">
    <property type="entry name" value="AIRS"/>
    <property type="match status" value="2"/>
</dbReference>
<evidence type="ECO:0000313" key="12">
    <source>
        <dbReference type="EMBL" id="SOH03107.1"/>
    </source>
</evidence>
<dbReference type="InterPro" id="IPR036676">
    <property type="entry name" value="PurM-like_C_sf"/>
</dbReference>